<keyword evidence="8" id="KW-0274">FAD</keyword>
<dbReference type="EMBL" id="PRDL01000001">
    <property type="protein sequence ID" value="MBE8717784.1"/>
    <property type="molecule type" value="Genomic_DNA"/>
</dbReference>
<evidence type="ECO:0000256" key="3">
    <source>
        <dbReference type="ARBA" id="ARBA00011955"/>
    </source>
</evidence>
<protein>
    <recommendedName>
        <fullName evidence="4">FAD:protein FMN transferase</fullName>
        <ecNumber evidence="3">2.7.1.180</ecNumber>
    </recommendedName>
    <alternativeName>
        <fullName evidence="10">Flavin transferase</fullName>
    </alternativeName>
</protein>
<comment type="similarity">
    <text evidence="2">Belongs to the ApbE family.</text>
</comment>
<reference evidence="13" key="1">
    <citation type="submission" date="2018-07" db="EMBL/GenBank/DDBJ databases">
        <title>Genome assembly of strain Ka43.</title>
        <authorList>
            <person name="Kukolya J."/>
            <person name="Nagy I."/>
            <person name="Horvath B."/>
            <person name="Toth A."/>
        </authorList>
    </citation>
    <scope>NUCLEOTIDE SEQUENCE</scope>
    <source>
        <strain evidence="13">KB43</strain>
    </source>
</reference>
<evidence type="ECO:0000256" key="6">
    <source>
        <dbReference type="ARBA" id="ARBA00022679"/>
    </source>
</evidence>
<comment type="caution">
    <text evidence="13">The sequence shown here is derived from an EMBL/GenBank/DDBJ whole genome shotgun (WGS) entry which is preliminary data.</text>
</comment>
<comment type="catalytic activity">
    <reaction evidence="11">
        <text>L-threonyl-[protein] + FAD = FMN-L-threonyl-[protein] + AMP + H(+)</text>
        <dbReference type="Rhea" id="RHEA:36847"/>
        <dbReference type="Rhea" id="RHEA-COMP:11060"/>
        <dbReference type="Rhea" id="RHEA-COMP:11061"/>
        <dbReference type="ChEBI" id="CHEBI:15378"/>
        <dbReference type="ChEBI" id="CHEBI:30013"/>
        <dbReference type="ChEBI" id="CHEBI:57692"/>
        <dbReference type="ChEBI" id="CHEBI:74257"/>
        <dbReference type="ChEBI" id="CHEBI:456215"/>
        <dbReference type="EC" id="2.7.1.180"/>
    </reaction>
</comment>
<dbReference type="Proteomes" id="UP000652567">
    <property type="component" value="Unassembled WGS sequence"/>
</dbReference>
<keyword evidence="14" id="KW-1185">Reference proteome</keyword>
<dbReference type="AlphaFoldDB" id="A0A928V826"/>
<evidence type="ECO:0000256" key="7">
    <source>
        <dbReference type="ARBA" id="ARBA00022723"/>
    </source>
</evidence>
<dbReference type="Gene3D" id="2.60.40.4070">
    <property type="match status" value="1"/>
</dbReference>
<dbReference type="Pfam" id="PF02424">
    <property type="entry name" value="ApbE"/>
    <property type="match status" value="1"/>
</dbReference>
<evidence type="ECO:0000256" key="9">
    <source>
        <dbReference type="ARBA" id="ARBA00022842"/>
    </source>
</evidence>
<organism evidence="13 14">
    <name type="scientific">Cellvibrio polysaccharolyticus</name>
    <dbReference type="NCBI Taxonomy" id="2082724"/>
    <lineage>
        <taxon>Bacteria</taxon>
        <taxon>Pseudomonadati</taxon>
        <taxon>Pseudomonadota</taxon>
        <taxon>Gammaproteobacteria</taxon>
        <taxon>Cellvibrionales</taxon>
        <taxon>Cellvibrionaceae</taxon>
        <taxon>Cellvibrio</taxon>
    </lineage>
</organism>
<dbReference type="PANTHER" id="PTHR30040">
    <property type="entry name" value="THIAMINE BIOSYNTHESIS LIPOPROTEIN APBE"/>
    <property type="match status" value="1"/>
</dbReference>
<dbReference type="GO" id="GO:0016740">
    <property type="term" value="F:transferase activity"/>
    <property type="evidence" value="ECO:0007669"/>
    <property type="project" value="UniProtKB-KW"/>
</dbReference>
<dbReference type="GO" id="GO:0046872">
    <property type="term" value="F:metal ion binding"/>
    <property type="evidence" value="ECO:0007669"/>
    <property type="project" value="UniProtKB-KW"/>
</dbReference>
<evidence type="ECO:0000313" key="14">
    <source>
        <dbReference type="Proteomes" id="UP000652567"/>
    </source>
</evidence>
<keyword evidence="9" id="KW-0460">Magnesium</keyword>
<keyword evidence="6" id="KW-0808">Transferase</keyword>
<dbReference type="EC" id="2.7.1.180" evidence="3"/>
<evidence type="ECO:0000256" key="12">
    <source>
        <dbReference type="SAM" id="SignalP"/>
    </source>
</evidence>
<evidence type="ECO:0000256" key="1">
    <source>
        <dbReference type="ARBA" id="ARBA00001946"/>
    </source>
</evidence>
<feature type="chain" id="PRO_5039945493" description="FAD:protein FMN transferase" evidence="12">
    <location>
        <begin position="19"/>
        <end position="475"/>
    </location>
</feature>
<dbReference type="Pfam" id="PF10029">
    <property type="entry name" value="DUF2271"/>
    <property type="match status" value="1"/>
</dbReference>
<dbReference type="InterPro" id="IPR024932">
    <property type="entry name" value="ApbE"/>
</dbReference>
<gene>
    <name evidence="13" type="ORF">C4F51_11375</name>
</gene>
<dbReference type="RefSeq" id="WP_193909842.1">
    <property type="nucleotide sequence ID" value="NZ_PRDL01000001.1"/>
</dbReference>
<comment type="cofactor">
    <cofactor evidence="1">
        <name>Mg(2+)</name>
        <dbReference type="ChEBI" id="CHEBI:18420"/>
    </cofactor>
</comment>
<accession>A0A928V826</accession>
<dbReference type="SUPFAM" id="SSF143631">
    <property type="entry name" value="ApbE-like"/>
    <property type="match status" value="1"/>
</dbReference>
<evidence type="ECO:0000313" key="13">
    <source>
        <dbReference type="EMBL" id="MBE8717784.1"/>
    </source>
</evidence>
<evidence type="ECO:0000256" key="5">
    <source>
        <dbReference type="ARBA" id="ARBA00022630"/>
    </source>
</evidence>
<dbReference type="PANTHER" id="PTHR30040:SF2">
    <property type="entry name" value="FAD:PROTEIN FMN TRANSFERASE"/>
    <property type="match status" value="1"/>
</dbReference>
<evidence type="ECO:0000256" key="10">
    <source>
        <dbReference type="ARBA" id="ARBA00031306"/>
    </source>
</evidence>
<dbReference type="InterPro" id="IPR003374">
    <property type="entry name" value="ApbE-like_sf"/>
</dbReference>
<proteinExistence type="inferred from homology"/>
<feature type="signal peptide" evidence="12">
    <location>
        <begin position="1"/>
        <end position="18"/>
    </location>
</feature>
<keyword evidence="5" id="KW-0285">Flavoprotein</keyword>
<dbReference type="Gene3D" id="3.10.520.10">
    <property type="entry name" value="ApbE-like domains"/>
    <property type="match status" value="1"/>
</dbReference>
<evidence type="ECO:0000256" key="2">
    <source>
        <dbReference type="ARBA" id="ARBA00008282"/>
    </source>
</evidence>
<keyword evidence="7" id="KW-0479">Metal-binding</keyword>
<name>A0A928V826_9GAMM</name>
<keyword evidence="12" id="KW-0732">Signal</keyword>
<evidence type="ECO:0000256" key="8">
    <source>
        <dbReference type="ARBA" id="ARBA00022827"/>
    </source>
</evidence>
<evidence type="ECO:0000256" key="4">
    <source>
        <dbReference type="ARBA" id="ARBA00016337"/>
    </source>
</evidence>
<dbReference type="InterPro" id="IPR014469">
    <property type="entry name" value="DUF2271"/>
</dbReference>
<sequence>MKCWLLWVLVFFSVQVAAQVSGQGKDAWIREDLLTAQGEALSVSVKGLSRKEVGALAVSLNEQLQQWQTALSAEQPSHEMPAALRTACETWREKTANHVSCRLGNLTDLWQGVAKEQSALPERSEIRKQARALARLKVEDLPQQSNNVLRWDYQPVLNGFLLDNALKHLVTGWPGIEAIELRLNDRLVQYSREKNASDYALQLSDDLHHVAVADAPGSLVMNNRAVAINAYKKLEWKSEHRRFSRLINPVDGWPKEFSPSVVVVAPDAITAEALANALTVMNIAKGIALINRLPETEALIMTSMGKVFASDGWYSLLIPDESHQALWERDMEFLVEYQTLPQAVAEYRRPYLAVWITDTDKNSVRQLLVHGESLRWLREIPLWWRRYGRRDETMIDGLARATPLPGQHMLVWDGRDDRGNKIEKGNYILHIEAAREHGERELVTLPFTLSGSTFNAAAKGNAELGSVSINFRKRS</sequence>
<evidence type="ECO:0000256" key="11">
    <source>
        <dbReference type="ARBA" id="ARBA00048540"/>
    </source>
</evidence>